<evidence type="ECO:0000313" key="3">
    <source>
        <dbReference type="Proteomes" id="UP001396334"/>
    </source>
</evidence>
<evidence type="ECO:0000313" key="2">
    <source>
        <dbReference type="EMBL" id="KAK9028633.1"/>
    </source>
</evidence>
<sequence>MGSLRKVWLFGLEEKSLNRWDETEFNTLPKGSLANVPSCREAWPYLDQENSLVVKEIVPVGEPSRSDIPPPRSSSSLEESSSGNLEPKTKRRQDLIIYSQYVFRGNIASDVPGDSRNALEHPSS</sequence>
<accession>A0ABR2STN5</accession>
<organism evidence="2 3">
    <name type="scientific">Hibiscus sabdariffa</name>
    <name type="common">roselle</name>
    <dbReference type="NCBI Taxonomy" id="183260"/>
    <lineage>
        <taxon>Eukaryota</taxon>
        <taxon>Viridiplantae</taxon>
        <taxon>Streptophyta</taxon>
        <taxon>Embryophyta</taxon>
        <taxon>Tracheophyta</taxon>
        <taxon>Spermatophyta</taxon>
        <taxon>Magnoliopsida</taxon>
        <taxon>eudicotyledons</taxon>
        <taxon>Gunneridae</taxon>
        <taxon>Pentapetalae</taxon>
        <taxon>rosids</taxon>
        <taxon>malvids</taxon>
        <taxon>Malvales</taxon>
        <taxon>Malvaceae</taxon>
        <taxon>Malvoideae</taxon>
        <taxon>Hibiscus</taxon>
    </lineage>
</organism>
<reference evidence="2 3" key="1">
    <citation type="journal article" date="2024" name="G3 (Bethesda)">
        <title>Genome assembly of Hibiscus sabdariffa L. provides insights into metabolisms of medicinal natural products.</title>
        <authorList>
            <person name="Kim T."/>
        </authorList>
    </citation>
    <scope>NUCLEOTIDE SEQUENCE [LARGE SCALE GENOMIC DNA]</scope>
    <source>
        <strain evidence="2">TK-2024</strain>
        <tissue evidence="2">Old leaves</tissue>
    </source>
</reference>
<gene>
    <name evidence="2" type="ORF">V6N11_025786</name>
</gene>
<feature type="region of interest" description="Disordered" evidence="1">
    <location>
        <begin position="61"/>
        <end position="91"/>
    </location>
</feature>
<dbReference type="EMBL" id="JBBPBN010000011">
    <property type="protein sequence ID" value="KAK9028633.1"/>
    <property type="molecule type" value="Genomic_DNA"/>
</dbReference>
<evidence type="ECO:0000256" key="1">
    <source>
        <dbReference type="SAM" id="MobiDB-lite"/>
    </source>
</evidence>
<name>A0ABR2STN5_9ROSI</name>
<feature type="compositionally biased region" description="Low complexity" evidence="1">
    <location>
        <begin position="73"/>
        <end position="82"/>
    </location>
</feature>
<keyword evidence="3" id="KW-1185">Reference proteome</keyword>
<protein>
    <submittedName>
        <fullName evidence="2">Uncharacterized protein</fullName>
    </submittedName>
</protein>
<proteinExistence type="predicted"/>
<comment type="caution">
    <text evidence="2">The sequence shown here is derived from an EMBL/GenBank/DDBJ whole genome shotgun (WGS) entry which is preliminary data.</text>
</comment>
<dbReference type="Proteomes" id="UP001396334">
    <property type="component" value="Unassembled WGS sequence"/>
</dbReference>